<keyword evidence="4 10" id="KW-0812">Transmembrane</keyword>
<feature type="signal peptide" evidence="12">
    <location>
        <begin position="1"/>
        <end position="24"/>
    </location>
</feature>
<keyword evidence="3 10" id="KW-1134">Transmembrane beta strand</keyword>
<keyword evidence="16" id="KW-1185">Reference proteome</keyword>
<dbReference type="InterPro" id="IPR000531">
    <property type="entry name" value="Beta-barrel_TonB"/>
</dbReference>
<evidence type="ECO:0000256" key="7">
    <source>
        <dbReference type="ARBA" id="ARBA00023136"/>
    </source>
</evidence>
<protein>
    <recommendedName>
        <fullName evidence="17">TonB-dependent receptor</fullName>
    </recommendedName>
</protein>
<dbReference type="InterPro" id="IPR037066">
    <property type="entry name" value="Plug_dom_sf"/>
</dbReference>
<dbReference type="GO" id="GO:0009279">
    <property type="term" value="C:cell outer membrane"/>
    <property type="evidence" value="ECO:0007669"/>
    <property type="project" value="UniProtKB-SubCell"/>
</dbReference>
<evidence type="ECO:0000259" key="13">
    <source>
        <dbReference type="Pfam" id="PF00593"/>
    </source>
</evidence>
<evidence type="ECO:0000256" key="9">
    <source>
        <dbReference type="ARBA" id="ARBA00023237"/>
    </source>
</evidence>
<comment type="subcellular location">
    <subcellularLocation>
        <location evidence="1 10">Cell outer membrane</location>
        <topology evidence="1 10">Multi-pass membrane protein</topology>
    </subcellularLocation>
</comment>
<evidence type="ECO:0000256" key="3">
    <source>
        <dbReference type="ARBA" id="ARBA00022452"/>
    </source>
</evidence>
<dbReference type="Gene3D" id="2.170.130.10">
    <property type="entry name" value="TonB-dependent receptor, plug domain"/>
    <property type="match status" value="1"/>
</dbReference>
<dbReference type="Pfam" id="PF07715">
    <property type="entry name" value="Plug"/>
    <property type="match status" value="1"/>
</dbReference>
<dbReference type="GO" id="GO:0044718">
    <property type="term" value="P:siderophore transmembrane transport"/>
    <property type="evidence" value="ECO:0007669"/>
    <property type="project" value="TreeGrafter"/>
</dbReference>
<accession>A0A0P0P2T8</accession>
<sequence>MKTTLFAGASVGLIILASATAASAQSIDYGAMEQLFNEPVTTSATGSPQRSTEVPVDMQIISAAEIKRSGASDLPAILSRVAGLDVMNWGAAGADVSVRGYNQAMSPRLLVLINGRQVYLDHYGYTAWATLPVQLDEIRQIEVVKGPNSALFGFNAVGGVVNIITFNPKYDSTNIATARVGTEGQREVSLVHTAKLGDNLAARLSFGAREENEWENTIGTPAYGVKDPARINLSVDAIASLTPKTEMRFEATTSNVQLSSMTSVYGYSATKYLTSSTKVSLASESKIGSLEFTAYQNSLTGKYRLSGGIPAVFDNKITVLSAQDLFKIGARHTFRVGFEHRHNTIDTAPLAGGTVSYDVNAFSGMWNWAVTDQFSVTAAARADKMSLERTGSFPAGFPLANNALWDREISETSYNLGAVWRATPADTLRATAARGVQVPTLIDLGGLQLYFPVGPFTVAVMGYPKLLPTVVTNYELTYDRTLPVINGRAGVKLFTQKTEDVKGQISSLQLDMAPTATTYPALSYRNVGDSKMSGVEVSANGKYASGLHWSGDYTWTDVSDDPAPGYNPAVRLTAYASSTPEGRGNLIVGWEKGPWTVDGHLRYVSEFTSWTSTTQSKVKGFATLSGRVAHNFNDGFTVALSGQNLLDDSQRQTTGLYAERRVQLSLSKSW</sequence>
<reference evidence="15 16" key="1">
    <citation type="submission" date="2015-10" db="EMBL/GenBank/DDBJ databases">
        <title>Conservation of the essential genome among Caulobacter and Brevundimonas species.</title>
        <authorList>
            <person name="Scott D."/>
            <person name="Ely B."/>
        </authorList>
    </citation>
    <scope>NUCLEOTIDE SEQUENCE [LARGE SCALE GENOMIC DNA]</scope>
    <source>
        <strain evidence="15 16">CB4</strain>
    </source>
</reference>
<keyword evidence="5 12" id="KW-0732">Signal</keyword>
<evidence type="ECO:0008006" key="17">
    <source>
        <dbReference type="Google" id="ProtNLM"/>
    </source>
</evidence>
<dbReference type="KEGG" id="chq:AQ619_16795"/>
<dbReference type="GO" id="GO:0015344">
    <property type="term" value="F:siderophore uptake transmembrane transporter activity"/>
    <property type="evidence" value="ECO:0007669"/>
    <property type="project" value="TreeGrafter"/>
</dbReference>
<feature type="domain" description="TonB-dependent receptor-like beta-barrel" evidence="13">
    <location>
        <begin position="260"/>
        <end position="645"/>
    </location>
</feature>
<evidence type="ECO:0000256" key="11">
    <source>
        <dbReference type="RuleBase" id="RU003357"/>
    </source>
</evidence>
<evidence type="ECO:0000256" key="2">
    <source>
        <dbReference type="ARBA" id="ARBA00022448"/>
    </source>
</evidence>
<dbReference type="STRING" id="69395.AQ619_16795"/>
<dbReference type="PANTHER" id="PTHR30069:SF29">
    <property type="entry name" value="HEMOGLOBIN AND HEMOGLOBIN-HAPTOGLOBIN-BINDING PROTEIN 1-RELATED"/>
    <property type="match status" value="1"/>
</dbReference>
<feature type="chain" id="PRO_5006052714" description="TonB-dependent receptor" evidence="12">
    <location>
        <begin position="25"/>
        <end position="670"/>
    </location>
</feature>
<proteinExistence type="inferred from homology"/>
<dbReference type="Pfam" id="PF00593">
    <property type="entry name" value="TonB_dep_Rec_b-barrel"/>
    <property type="match status" value="1"/>
</dbReference>
<evidence type="ECO:0000256" key="4">
    <source>
        <dbReference type="ARBA" id="ARBA00022692"/>
    </source>
</evidence>
<dbReference type="InterPro" id="IPR036942">
    <property type="entry name" value="Beta-barrel_TonB_sf"/>
</dbReference>
<keyword evidence="2 10" id="KW-0813">Transport</keyword>
<dbReference type="InterPro" id="IPR039426">
    <property type="entry name" value="TonB-dep_rcpt-like"/>
</dbReference>
<evidence type="ECO:0000256" key="6">
    <source>
        <dbReference type="ARBA" id="ARBA00023077"/>
    </source>
</evidence>
<dbReference type="SUPFAM" id="SSF56935">
    <property type="entry name" value="Porins"/>
    <property type="match status" value="1"/>
</dbReference>
<dbReference type="OrthoDB" id="9760333at2"/>
<evidence type="ECO:0000256" key="10">
    <source>
        <dbReference type="PROSITE-ProRule" id="PRU01360"/>
    </source>
</evidence>
<evidence type="ECO:0000256" key="12">
    <source>
        <dbReference type="SAM" id="SignalP"/>
    </source>
</evidence>
<evidence type="ECO:0000256" key="5">
    <source>
        <dbReference type="ARBA" id="ARBA00022729"/>
    </source>
</evidence>
<organism evidence="15 16">
    <name type="scientific">Caulobacter henricii</name>
    <dbReference type="NCBI Taxonomy" id="69395"/>
    <lineage>
        <taxon>Bacteria</taxon>
        <taxon>Pseudomonadati</taxon>
        <taxon>Pseudomonadota</taxon>
        <taxon>Alphaproteobacteria</taxon>
        <taxon>Caulobacterales</taxon>
        <taxon>Caulobacteraceae</taxon>
        <taxon>Caulobacter</taxon>
    </lineage>
</organism>
<evidence type="ECO:0000256" key="1">
    <source>
        <dbReference type="ARBA" id="ARBA00004571"/>
    </source>
</evidence>
<keyword evidence="8" id="KW-0675">Receptor</keyword>
<dbReference type="Proteomes" id="UP000056905">
    <property type="component" value="Chromosome"/>
</dbReference>
<evidence type="ECO:0000313" key="16">
    <source>
        <dbReference type="Proteomes" id="UP000056905"/>
    </source>
</evidence>
<keyword evidence="7 10" id="KW-0472">Membrane</keyword>
<feature type="domain" description="TonB-dependent receptor plug" evidence="14">
    <location>
        <begin position="53"/>
        <end position="160"/>
    </location>
</feature>
<keyword evidence="6 11" id="KW-0798">TonB box</keyword>
<dbReference type="PANTHER" id="PTHR30069">
    <property type="entry name" value="TONB-DEPENDENT OUTER MEMBRANE RECEPTOR"/>
    <property type="match status" value="1"/>
</dbReference>
<dbReference type="EMBL" id="CP013002">
    <property type="protein sequence ID" value="ALL14888.1"/>
    <property type="molecule type" value="Genomic_DNA"/>
</dbReference>
<dbReference type="RefSeq" id="WP_062150344.1">
    <property type="nucleotide sequence ID" value="NZ_CP013002.1"/>
</dbReference>
<dbReference type="PROSITE" id="PS52016">
    <property type="entry name" value="TONB_DEPENDENT_REC_3"/>
    <property type="match status" value="1"/>
</dbReference>
<evidence type="ECO:0000313" key="15">
    <source>
        <dbReference type="EMBL" id="ALL14888.1"/>
    </source>
</evidence>
<keyword evidence="9 10" id="KW-0998">Cell outer membrane</keyword>
<evidence type="ECO:0000256" key="8">
    <source>
        <dbReference type="ARBA" id="ARBA00023170"/>
    </source>
</evidence>
<evidence type="ECO:0000259" key="14">
    <source>
        <dbReference type="Pfam" id="PF07715"/>
    </source>
</evidence>
<dbReference type="Gene3D" id="2.40.170.20">
    <property type="entry name" value="TonB-dependent receptor, beta-barrel domain"/>
    <property type="match status" value="1"/>
</dbReference>
<dbReference type="AlphaFoldDB" id="A0A0P0P2T8"/>
<name>A0A0P0P2T8_9CAUL</name>
<gene>
    <name evidence="15" type="ORF">AQ619_16795</name>
</gene>
<dbReference type="InterPro" id="IPR012910">
    <property type="entry name" value="Plug_dom"/>
</dbReference>
<comment type="similarity">
    <text evidence="10 11">Belongs to the TonB-dependent receptor family.</text>
</comment>